<name>A0A1C7FHQ7_9VIBR</name>
<evidence type="ECO:0008006" key="5">
    <source>
        <dbReference type="Google" id="ProtNLM"/>
    </source>
</evidence>
<keyword evidence="4" id="KW-1185">Reference proteome</keyword>
<evidence type="ECO:0000313" key="4">
    <source>
        <dbReference type="Proteomes" id="UP000092528"/>
    </source>
</evidence>
<organism evidence="3 4">
    <name type="scientific">Vibrio scophthalmi</name>
    <dbReference type="NCBI Taxonomy" id="45658"/>
    <lineage>
        <taxon>Bacteria</taxon>
        <taxon>Pseudomonadati</taxon>
        <taxon>Pseudomonadota</taxon>
        <taxon>Gammaproteobacteria</taxon>
        <taxon>Vibrionales</taxon>
        <taxon>Vibrionaceae</taxon>
        <taxon>Vibrio</taxon>
    </lineage>
</organism>
<proteinExistence type="predicted"/>
<evidence type="ECO:0000313" key="3">
    <source>
        <dbReference type="EMBL" id="ANU39436.1"/>
    </source>
</evidence>
<dbReference type="PROSITE" id="PS50935">
    <property type="entry name" value="SSB"/>
    <property type="match status" value="1"/>
</dbReference>
<sequence length="143" mass="16336">MAKSLFVFDGNIGGAPELRWQPGNEKSGGEARPLLKFNVKYDRLIKTQRPEQPYEDKGGFWVSIDYWGKDAESLSKLLQKGMRVRIEGELRMDSWPDKDNPSEMITGMALTASLITIMPQRVQSVILKERSQQYQPAQPESEF</sequence>
<dbReference type="SUPFAM" id="SSF50249">
    <property type="entry name" value="Nucleic acid-binding proteins"/>
    <property type="match status" value="1"/>
</dbReference>
<keyword evidence="3" id="KW-0614">Plasmid</keyword>
<dbReference type="GO" id="GO:0003697">
    <property type="term" value="F:single-stranded DNA binding"/>
    <property type="evidence" value="ECO:0007669"/>
    <property type="project" value="InterPro"/>
</dbReference>
<dbReference type="InterPro" id="IPR012340">
    <property type="entry name" value="NA-bd_OB-fold"/>
</dbReference>
<dbReference type="RefSeq" id="WP_065546906.1">
    <property type="nucleotide sequence ID" value="NZ_CP016416.1"/>
</dbReference>
<geneLocation type="plasmid" evidence="4">
    <name>pvs127</name>
</geneLocation>
<evidence type="ECO:0000256" key="1">
    <source>
        <dbReference type="ARBA" id="ARBA00023125"/>
    </source>
</evidence>
<dbReference type="InterPro" id="IPR000424">
    <property type="entry name" value="Primosome_PriB/ssb"/>
</dbReference>
<accession>A0A1C7FHQ7</accession>
<dbReference type="PATRIC" id="fig|45658.7.peg.4388"/>
<dbReference type="Gene3D" id="2.40.50.140">
    <property type="entry name" value="Nucleic acid-binding proteins"/>
    <property type="match status" value="1"/>
</dbReference>
<dbReference type="AlphaFoldDB" id="A0A1C7FHQ7"/>
<dbReference type="Proteomes" id="UP000092528">
    <property type="component" value="Plasmid pVS127"/>
</dbReference>
<gene>
    <name evidence="3" type="ORF">VSVS05_04401</name>
</gene>
<reference evidence="3 4" key="1">
    <citation type="submission" date="2016-07" db="EMBL/GenBank/DDBJ databases">
        <title>Genome sequencing of Vibrio scophthalmi strain VS-05, an isolated from Paralichthys olivaceus.</title>
        <authorList>
            <person name="Han H.-J."/>
        </authorList>
    </citation>
    <scope>NUCLEOTIDE SEQUENCE [LARGE SCALE GENOMIC DNA]</scope>
    <source>
        <strain evidence="3 4">VS-05</strain>
        <plasmid evidence="4">pvs127</plasmid>
    </source>
</reference>
<dbReference type="NCBIfam" id="NF006039">
    <property type="entry name" value="PRK08182.1"/>
    <property type="match status" value="1"/>
</dbReference>
<keyword evidence="1 2" id="KW-0238">DNA-binding</keyword>
<protein>
    <recommendedName>
        <fullName evidence="5">Single-stranded DNA-binding protein</fullName>
    </recommendedName>
</protein>
<evidence type="ECO:0000256" key="2">
    <source>
        <dbReference type="PROSITE-ProRule" id="PRU00252"/>
    </source>
</evidence>
<dbReference type="EMBL" id="CP016416">
    <property type="protein sequence ID" value="ANU39436.1"/>
    <property type="molecule type" value="Genomic_DNA"/>
</dbReference>
<dbReference type="Pfam" id="PF00436">
    <property type="entry name" value="SSB"/>
    <property type="match status" value="1"/>
</dbReference>
<dbReference type="CDD" id="cd04496">
    <property type="entry name" value="SSB_OBF"/>
    <property type="match status" value="1"/>
</dbReference>